<dbReference type="AlphaFoldDB" id="A0A0A9HQU1"/>
<protein>
    <submittedName>
        <fullName evidence="1">Uncharacterized protein</fullName>
    </submittedName>
</protein>
<proteinExistence type="predicted"/>
<organism evidence="1">
    <name type="scientific">Arundo donax</name>
    <name type="common">Giant reed</name>
    <name type="synonym">Donax arundinaceus</name>
    <dbReference type="NCBI Taxonomy" id="35708"/>
    <lineage>
        <taxon>Eukaryota</taxon>
        <taxon>Viridiplantae</taxon>
        <taxon>Streptophyta</taxon>
        <taxon>Embryophyta</taxon>
        <taxon>Tracheophyta</taxon>
        <taxon>Spermatophyta</taxon>
        <taxon>Magnoliopsida</taxon>
        <taxon>Liliopsida</taxon>
        <taxon>Poales</taxon>
        <taxon>Poaceae</taxon>
        <taxon>PACMAD clade</taxon>
        <taxon>Arundinoideae</taxon>
        <taxon>Arundineae</taxon>
        <taxon>Arundo</taxon>
    </lineage>
</organism>
<name>A0A0A9HQU1_ARUDO</name>
<sequence>MSTVALSWTYSYCSLWSESGRPCWSIISITR</sequence>
<reference evidence="1" key="2">
    <citation type="journal article" date="2015" name="Data Brief">
        <title>Shoot transcriptome of the giant reed, Arundo donax.</title>
        <authorList>
            <person name="Barrero R.A."/>
            <person name="Guerrero F.D."/>
            <person name="Moolhuijzen P."/>
            <person name="Goolsby J.A."/>
            <person name="Tidwell J."/>
            <person name="Bellgard S.E."/>
            <person name="Bellgard M.I."/>
        </authorList>
    </citation>
    <scope>NUCLEOTIDE SEQUENCE</scope>
    <source>
        <tissue evidence="1">Shoot tissue taken approximately 20 cm above the soil surface</tissue>
    </source>
</reference>
<reference evidence="1" key="1">
    <citation type="submission" date="2014-09" db="EMBL/GenBank/DDBJ databases">
        <authorList>
            <person name="Magalhaes I.L.F."/>
            <person name="Oliveira U."/>
            <person name="Santos F.R."/>
            <person name="Vidigal T.H.D.A."/>
            <person name="Brescovit A.D."/>
            <person name="Santos A.J."/>
        </authorList>
    </citation>
    <scope>NUCLEOTIDE SEQUENCE</scope>
    <source>
        <tissue evidence="1">Shoot tissue taken approximately 20 cm above the soil surface</tissue>
    </source>
</reference>
<dbReference type="EMBL" id="GBRH01159712">
    <property type="protein sequence ID" value="JAE38184.1"/>
    <property type="molecule type" value="Transcribed_RNA"/>
</dbReference>
<accession>A0A0A9HQU1</accession>
<evidence type="ECO:0000313" key="1">
    <source>
        <dbReference type="EMBL" id="JAE38184.1"/>
    </source>
</evidence>